<dbReference type="AlphaFoldDB" id="A0A8H6HLV8"/>
<protein>
    <recommendedName>
        <fullName evidence="3">CBM1 domain-containing protein</fullName>
    </recommendedName>
</protein>
<proteinExistence type="predicted"/>
<evidence type="ECO:0000313" key="5">
    <source>
        <dbReference type="Proteomes" id="UP000521943"/>
    </source>
</evidence>
<dbReference type="GO" id="GO:0005975">
    <property type="term" value="P:carbohydrate metabolic process"/>
    <property type="evidence" value="ECO:0007669"/>
    <property type="project" value="InterPro"/>
</dbReference>
<dbReference type="GO" id="GO:0030248">
    <property type="term" value="F:cellulose binding"/>
    <property type="evidence" value="ECO:0007669"/>
    <property type="project" value="InterPro"/>
</dbReference>
<dbReference type="Pfam" id="PF00734">
    <property type="entry name" value="CBM_1"/>
    <property type="match status" value="1"/>
</dbReference>
<dbReference type="Proteomes" id="UP000521943">
    <property type="component" value="Unassembled WGS sequence"/>
</dbReference>
<dbReference type="EMBL" id="JACGCI010000063">
    <property type="protein sequence ID" value="KAF6749413.1"/>
    <property type="molecule type" value="Genomic_DNA"/>
</dbReference>
<sequence length="157" mass="16186">MSPIARLFTISGYILVLTQASSVSAEDTITPPPATTTTSTPPFPTTLTCTQGGPVPHCCLGTSTAWTSTRYNVCPSFFCVKDGVIASQCGTTSPGPIPNPVEPVKTFGQCGGQGWIGGTQCVSTDLYCSTMNSWYAQCVPTAAATTIPAVTTTPAPL</sequence>
<evidence type="ECO:0000259" key="3">
    <source>
        <dbReference type="PROSITE" id="PS51164"/>
    </source>
</evidence>
<dbReference type="InterPro" id="IPR035971">
    <property type="entry name" value="CBD_sf"/>
</dbReference>
<feature type="signal peptide" evidence="2">
    <location>
        <begin position="1"/>
        <end position="25"/>
    </location>
</feature>
<dbReference type="GO" id="GO:0005576">
    <property type="term" value="C:extracellular region"/>
    <property type="evidence" value="ECO:0007669"/>
    <property type="project" value="InterPro"/>
</dbReference>
<comment type="caution">
    <text evidence="4">The sequence shown here is derived from an EMBL/GenBank/DDBJ whole genome shotgun (WGS) entry which is preliminary data.</text>
</comment>
<name>A0A8H6HLV8_9AGAR</name>
<organism evidence="4 5">
    <name type="scientific">Ephemerocybe angulata</name>
    <dbReference type="NCBI Taxonomy" id="980116"/>
    <lineage>
        <taxon>Eukaryota</taxon>
        <taxon>Fungi</taxon>
        <taxon>Dikarya</taxon>
        <taxon>Basidiomycota</taxon>
        <taxon>Agaricomycotina</taxon>
        <taxon>Agaricomycetes</taxon>
        <taxon>Agaricomycetidae</taxon>
        <taxon>Agaricales</taxon>
        <taxon>Agaricineae</taxon>
        <taxon>Psathyrellaceae</taxon>
        <taxon>Ephemerocybe</taxon>
    </lineage>
</organism>
<keyword evidence="5" id="KW-1185">Reference proteome</keyword>
<accession>A0A8H6HLV8</accession>
<dbReference type="SUPFAM" id="SSF57180">
    <property type="entry name" value="Cellulose-binding domain"/>
    <property type="match status" value="1"/>
</dbReference>
<evidence type="ECO:0000256" key="2">
    <source>
        <dbReference type="SAM" id="SignalP"/>
    </source>
</evidence>
<dbReference type="PROSITE" id="PS51164">
    <property type="entry name" value="CBM1_2"/>
    <property type="match status" value="1"/>
</dbReference>
<evidence type="ECO:0000313" key="4">
    <source>
        <dbReference type="EMBL" id="KAF6749413.1"/>
    </source>
</evidence>
<reference evidence="4 5" key="1">
    <citation type="submission" date="2020-07" db="EMBL/GenBank/DDBJ databases">
        <title>Comparative genomics of pyrophilous fungi reveals a link between fire events and developmental genes.</title>
        <authorList>
            <consortium name="DOE Joint Genome Institute"/>
            <person name="Steindorff A.S."/>
            <person name="Carver A."/>
            <person name="Calhoun S."/>
            <person name="Stillman K."/>
            <person name="Liu H."/>
            <person name="Lipzen A."/>
            <person name="Pangilinan J."/>
            <person name="Labutti K."/>
            <person name="Bruns T.D."/>
            <person name="Grigoriev I.V."/>
        </authorList>
    </citation>
    <scope>NUCLEOTIDE SEQUENCE [LARGE SCALE GENOMIC DNA]</scope>
    <source>
        <strain evidence="4 5">CBS 144469</strain>
    </source>
</reference>
<feature type="domain" description="CBM1" evidence="3">
    <location>
        <begin position="102"/>
        <end position="139"/>
    </location>
</feature>
<gene>
    <name evidence="4" type="ORF">DFP72DRAFT_1173556</name>
</gene>
<feature type="chain" id="PRO_5034730421" description="CBM1 domain-containing protein" evidence="2">
    <location>
        <begin position="26"/>
        <end position="157"/>
    </location>
</feature>
<dbReference type="OrthoDB" id="10359992at2759"/>
<dbReference type="SMART" id="SM00236">
    <property type="entry name" value="fCBD"/>
    <property type="match status" value="1"/>
</dbReference>
<evidence type="ECO:0000256" key="1">
    <source>
        <dbReference type="ARBA" id="ARBA00022729"/>
    </source>
</evidence>
<keyword evidence="1 2" id="KW-0732">Signal</keyword>
<dbReference type="InterPro" id="IPR000254">
    <property type="entry name" value="CBD"/>
</dbReference>